<dbReference type="KEGG" id="spzr:G5C33_02655"/>
<proteinExistence type="predicted"/>
<dbReference type="AlphaFoldDB" id="A0A6G6Y1W0"/>
<keyword evidence="2" id="KW-1185">Reference proteome</keyword>
<organism evidence="1 2">
    <name type="scientific">Stakelama tenebrarum</name>
    <dbReference type="NCBI Taxonomy" id="2711215"/>
    <lineage>
        <taxon>Bacteria</taxon>
        <taxon>Pseudomonadati</taxon>
        <taxon>Pseudomonadota</taxon>
        <taxon>Alphaproteobacteria</taxon>
        <taxon>Sphingomonadales</taxon>
        <taxon>Sphingomonadaceae</taxon>
        <taxon>Stakelama</taxon>
    </lineage>
</organism>
<sequence>MADPLTFALALLGLTGAPVGQDAGAEDAVPICEAAADPEAYAGREISGEAYWVNADPHGYYLAPVDCAETFVAMLSRGSDDPDFMRHIMRLPGIGRSFKSMVAGTAVVIDTSEGRTVLGVKLAQIGPLQPLACSVLRFEDQPNCSDLGDPPLEEPWDQP</sequence>
<gene>
    <name evidence="1" type="ORF">G5C33_02655</name>
</gene>
<dbReference type="RefSeq" id="WP_165325796.1">
    <property type="nucleotide sequence ID" value="NZ_CP049109.1"/>
</dbReference>
<dbReference type="EMBL" id="CP049109">
    <property type="protein sequence ID" value="QIG78797.1"/>
    <property type="molecule type" value="Genomic_DNA"/>
</dbReference>
<name>A0A6G6Y1W0_9SPHN</name>
<evidence type="ECO:0000313" key="1">
    <source>
        <dbReference type="EMBL" id="QIG78797.1"/>
    </source>
</evidence>
<reference evidence="1 2" key="1">
    <citation type="submission" date="2020-02" db="EMBL/GenBank/DDBJ databases">
        <authorList>
            <person name="Zheng R.K."/>
            <person name="Sun C.M."/>
        </authorList>
    </citation>
    <scope>NUCLEOTIDE SEQUENCE [LARGE SCALE GENOMIC DNA]</scope>
    <source>
        <strain evidence="2">zrk23</strain>
    </source>
</reference>
<dbReference type="Proteomes" id="UP000501568">
    <property type="component" value="Chromosome"/>
</dbReference>
<accession>A0A6G6Y1W0</accession>
<evidence type="ECO:0000313" key="2">
    <source>
        <dbReference type="Proteomes" id="UP000501568"/>
    </source>
</evidence>
<protein>
    <submittedName>
        <fullName evidence="1">Uncharacterized protein</fullName>
    </submittedName>
</protein>